<protein>
    <recommendedName>
        <fullName evidence="6">Coenzyme F420 hydrogenase subunit beta</fullName>
    </recommendedName>
</protein>
<dbReference type="InterPro" id="IPR007516">
    <property type="entry name" value="Co_F420_Hydgase/DH_bsu_N"/>
</dbReference>
<dbReference type="AlphaFoldDB" id="A0A9W7E9Z0"/>
<evidence type="ECO:0000313" key="4">
    <source>
        <dbReference type="EMBL" id="GMH71327.1"/>
    </source>
</evidence>
<feature type="domain" description="Coenzyme F420 hydrogenase/dehydrogenase beta subunit N-terminal" evidence="2">
    <location>
        <begin position="124"/>
        <end position="192"/>
    </location>
</feature>
<evidence type="ECO:0000313" key="5">
    <source>
        <dbReference type="Proteomes" id="UP001165082"/>
    </source>
</evidence>
<comment type="caution">
    <text evidence="4">The sequence shown here is derived from an EMBL/GenBank/DDBJ whole genome shotgun (WGS) entry which is preliminary data.</text>
</comment>
<evidence type="ECO:0008006" key="6">
    <source>
        <dbReference type="Google" id="ProtNLM"/>
    </source>
</evidence>
<feature type="chain" id="PRO_5040806460" description="Coenzyme F420 hydrogenase subunit beta" evidence="1">
    <location>
        <begin position="27"/>
        <end position="478"/>
    </location>
</feature>
<keyword evidence="1" id="KW-0732">Signal</keyword>
<accession>A0A9W7E9Z0</accession>
<dbReference type="GO" id="GO:0052592">
    <property type="term" value="F:oxidoreductase activity, acting on CH or CH2 groups, with an iron-sulfur protein as acceptor"/>
    <property type="evidence" value="ECO:0007669"/>
    <property type="project" value="TreeGrafter"/>
</dbReference>
<evidence type="ECO:0000259" key="3">
    <source>
        <dbReference type="Pfam" id="PF04432"/>
    </source>
</evidence>
<dbReference type="EMBL" id="BRXZ01001442">
    <property type="protein sequence ID" value="GMH71327.1"/>
    <property type="molecule type" value="Genomic_DNA"/>
</dbReference>
<organism evidence="4 5">
    <name type="scientific">Triparma retinervis</name>
    <dbReference type="NCBI Taxonomy" id="2557542"/>
    <lineage>
        <taxon>Eukaryota</taxon>
        <taxon>Sar</taxon>
        <taxon>Stramenopiles</taxon>
        <taxon>Ochrophyta</taxon>
        <taxon>Bolidophyceae</taxon>
        <taxon>Parmales</taxon>
        <taxon>Triparmaceae</taxon>
        <taxon>Triparma</taxon>
    </lineage>
</organism>
<dbReference type="PANTHER" id="PTHR31332:SF0">
    <property type="entry name" value="7-HYDROXYMETHYL CHLOROPHYLL A REDUCTASE, CHLOROPLASTIC"/>
    <property type="match status" value="1"/>
</dbReference>
<sequence length="478" mass="51562">MRALNVGYTSICRLCALLALPLIVIALTSTPINPSGWPSRFPAKDHCSRCGLCETTLVSHVTDACAFLGDGMGRIDGLEDEVHGRRREDDLFWSKNDKVINPSKQDEGRFGVLSQPIALARGVETEAQWTGVVTGIAAAALEGGLVDAVVCVASGGMDSDFADPDPIVARTVEDVMRGRGVKPSLSPSLRVLDEVREDPAIRRLLFCGVGCAVQALRSVEKDLGLEELFVLGTNCADNSPTPQAAKNFLEAGVGVDDVSAVKGYEFMQDFRVHVKTDSEYTKKPYFCLPGTVAAPSIATSCLACFDYMNSLADVVVGYMGAPLPKGGRMDHADQTLTVRNTKGASLVDNAIARNRLNIQNPVAGGSGKHEKLASATVAKDSVIMSIIDENIPEKGMPRLAGEVMATVLGGLGPKGVAFARYSLDYHVLRNYLHVVSEWGENRANKHMPKYARDMVEEYTLNDEQFRTTRKAVLAKSKQ</sequence>
<keyword evidence="5" id="KW-1185">Reference proteome</keyword>
<dbReference type="InterPro" id="IPR007525">
    <property type="entry name" value="FrhB_FdhB_C"/>
</dbReference>
<feature type="signal peptide" evidence="1">
    <location>
        <begin position="1"/>
        <end position="26"/>
    </location>
</feature>
<dbReference type="InterPro" id="IPR045220">
    <property type="entry name" value="FRHB/FDHB/HCAR-like"/>
</dbReference>
<dbReference type="Pfam" id="PF04422">
    <property type="entry name" value="FrhB_FdhB_N"/>
    <property type="match status" value="1"/>
</dbReference>
<evidence type="ECO:0000256" key="1">
    <source>
        <dbReference type="SAM" id="SignalP"/>
    </source>
</evidence>
<dbReference type="OrthoDB" id="191568at2759"/>
<dbReference type="PANTHER" id="PTHR31332">
    <property type="entry name" value="7-HYDROXYMETHYL CHLOROPHYLL A REDUCTASE, CHLOROPLASTIC"/>
    <property type="match status" value="1"/>
</dbReference>
<name>A0A9W7E9Z0_9STRA</name>
<dbReference type="Proteomes" id="UP001165082">
    <property type="component" value="Unassembled WGS sequence"/>
</dbReference>
<gene>
    <name evidence="4" type="ORF">TrRE_jg9712</name>
</gene>
<evidence type="ECO:0000259" key="2">
    <source>
        <dbReference type="Pfam" id="PF04422"/>
    </source>
</evidence>
<proteinExistence type="predicted"/>
<reference evidence="4" key="1">
    <citation type="submission" date="2022-07" db="EMBL/GenBank/DDBJ databases">
        <title>Genome analysis of Parmales, a sister group of diatoms, reveals the evolutionary specialization of diatoms from phago-mixotrophs to photoautotrophs.</title>
        <authorList>
            <person name="Ban H."/>
            <person name="Sato S."/>
            <person name="Yoshikawa S."/>
            <person name="Kazumasa Y."/>
            <person name="Nakamura Y."/>
            <person name="Ichinomiya M."/>
            <person name="Saitoh K."/>
            <person name="Sato N."/>
            <person name="Blanc-Mathieu R."/>
            <person name="Endo H."/>
            <person name="Kuwata A."/>
            <person name="Ogata H."/>
        </authorList>
    </citation>
    <scope>NUCLEOTIDE SEQUENCE</scope>
</reference>
<feature type="domain" description="Coenzyme F420 hydrogenase/dehydrogenase beta subunit C-terminal" evidence="3">
    <location>
        <begin position="202"/>
        <end position="361"/>
    </location>
</feature>
<dbReference type="Pfam" id="PF04432">
    <property type="entry name" value="FrhB_FdhB_C"/>
    <property type="match status" value="1"/>
</dbReference>